<dbReference type="GO" id="GO:0003723">
    <property type="term" value="F:RNA binding"/>
    <property type="evidence" value="ECO:0007669"/>
    <property type="project" value="InterPro"/>
</dbReference>
<dbReference type="Gene3D" id="3.30.2350.10">
    <property type="entry name" value="Pseudouridine synthase"/>
    <property type="match status" value="1"/>
</dbReference>
<keyword evidence="2" id="KW-0413">Isomerase</keyword>
<dbReference type="EC" id="5.4.99.-" evidence="2"/>
<name>A0AA48GSZ0_9BACT</name>
<protein>
    <recommendedName>
        <fullName evidence="2">Pseudouridine synthase</fullName>
        <ecNumber evidence="2">5.4.99.-</ecNumber>
    </recommendedName>
</protein>
<comment type="similarity">
    <text evidence="1 2">Belongs to the pseudouridine synthase RluA family.</text>
</comment>
<dbReference type="EMBL" id="AP027081">
    <property type="protein sequence ID" value="BDU75614.1"/>
    <property type="molecule type" value="Genomic_DNA"/>
</dbReference>
<feature type="domain" description="Pseudouridine synthase RsuA/RluA-like" evidence="4">
    <location>
        <begin position="88"/>
        <end position="233"/>
    </location>
</feature>
<dbReference type="GO" id="GO:0009982">
    <property type="term" value="F:pseudouridine synthase activity"/>
    <property type="evidence" value="ECO:0007669"/>
    <property type="project" value="InterPro"/>
</dbReference>
<evidence type="ECO:0000259" key="4">
    <source>
        <dbReference type="Pfam" id="PF00849"/>
    </source>
</evidence>
<dbReference type="SUPFAM" id="SSF55120">
    <property type="entry name" value="Pseudouridine synthase"/>
    <property type="match status" value="1"/>
</dbReference>
<dbReference type="PROSITE" id="PS50096">
    <property type="entry name" value="IQ"/>
    <property type="match status" value="1"/>
</dbReference>
<dbReference type="GO" id="GO:0140098">
    <property type="term" value="F:catalytic activity, acting on RNA"/>
    <property type="evidence" value="ECO:0007669"/>
    <property type="project" value="UniProtKB-ARBA"/>
</dbReference>
<evidence type="ECO:0000256" key="2">
    <source>
        <dbReference type="RuleBase" id="RU362028"/>
    </source>
</evidence>
<dbReference type="InterPro" id="IPR050188">
    <property type="entry name" value="RluA_PseudoU_synthase"/>
</dbReference>
<dbReference type="InterPro" id="IPR006145">
    <property type="entry name" value="PsdUridine_synth_RsuA/RluA"/>
</dbReference>
<organism evidence="5 6">
    <name type="scientific">Mesoterricola sediminis</name>
    <dbReference type="NCBI Taxonomy" id="2927980"/>
    <lineage>
        <taxon>Bacteria</taxon>
        <taxon>Pseudomonadati</taxon>
        <taxon>Acidobacteriota</taxon>
        <taxon>Holophagae</taxon>
        <taxon>Holophagales</taxon>
        <taxon>Holophagaceae</taxon>
        <taxon>Mesoterricola</taxon>
    </lineage>
</organism>
<sequence>MTFNAGHTYTDRARTAGSVLAHLATHHPHDSLAEWRARILAGEVEVDGRQAGPDDPLSPGQTVAWHRPPWDEPDVDLAVALLYEDEALLAVRKPRGLPTLPGGGFLAHTLLARVRARYPEARPMHRLGRGTSGLVLFARTADAAARLQADWRDHAIRKTYRALASGACPQAAFRVEAPIGPVPHPRLGTLHAASPEGRPAASEVRVLALREDGTLAEVDIETGRPHQIRIHLAWAGHPLVGDPLYGPGGLPLPDGAAVPGDGGYWLHAFRLDLRHPLDGRPLHLEAPPPPRLALPSEAPWPGLPEFNNYL</sequence>
<dbReference type="AlphaFoldDB" id="A0AA48GSZ0"/>
<dbReference type="CDD" id="cd02869">
    <property type="entry name" value="PseudoU_synth_RluA_like"/>
    <property type="match status" value="1"/>
</dbReference>
<evidence type="ECO:0000256" key="3">
    <source>
        <dbReference type="SAM" id="MobiDB-lite"/>
    </source>
</evidence>
<dbReference type="NCBIfam" id="TIGR00005">
    <property type="entry name" value="rluA_subfam"/>
    <property type="match status" value="1"/>
</dbReference>
<keyword evidence="6" id="KW-1185">Reference proteome</keyword>
<comment type="function">
    <text evidence="2">Responsible for synthesis of pseudouridine from uracil.</text>
</comment>
<gene>
    <name evidence="5" type="ORF">METESE_05720</name>
</gene>
<proteinExistence type="inferred from homology"/>
<dbReference type="PANTHER" id="PTHR21600">
    <property type="entry name" value="MITOCHONDRIAL RNA PSEUDOURIDINE SYNTHASE"/>
    <property type="match status" value="1"/>
</dbReference>
<reference evidence="5" key="1">
    <citation type="journal article" date="2023" name="Int. J. Syst. Evol. Microbiol.">
        <title>Mesoterricola silvestris gen. nov., sp. nov., Mesoterricola sediminis sp. nov., Geothrix oryzae sp. nov., Geothrix edaphica sp. nov., Geothrix rubra sp. nov., and Geothrix limicola sp. nov., six novel members of Acidobacteriota isolated from soils.</title>
        <authorList>
            <person name="Itoh H."/>
            <person name="Sugisawa Y."/>
            <person name="Mise K."/>
            <person name="Xu Z."/>
            <person name="Kuniyasu M."/>
            <person name="Ushijima N."/>
            <person name="Kawano K."/>
            <person name="Kobayashi E."/>
            <person name="Shiratori Y."/>
            <person name="Masuda Y."/>
            <person name="Senoo K."/>
        </authorList>
    </citation>
    <scope>NUCLEOTIDE SEQUENCE</scope>
    <source>
        <strain evidence="5">W786</strain>
    </source>
</reference>
<dbReference type="GO" id="GO:0000455">
    <property type="term" value="P:enzyme-directed rRNA pseudouridine synthesis"/>
    <property type="evidence" value="ECO:0007669"/>
    <property type="project" value="TreeGrafter"/>
</dbReference>
<evidence type="ECO:0000313" key="6">
    <source>
        <dbReference type="Proteomes" id="UP001228113"/>
    </source>
</evidence>
<dbReference type="PANTHER" id="PTHR21600:SF88">
    <property type="entry name" value="RNA PSEUDOURIDINE SYNTHASE 5"/>
    <property type="match status" value="1"/>
</dbReference>
<dbReference type="Proteomes" id="UP001228113">
    <property type="component" value="Chromosome"/>
</dbReference>
<dbReference type="InterPro" id="IPR020103">
    <property type="entry name" value="PsdUridine_synth_cat_dom_sf"/>
</dbReference>
<dbReference type="RefSeq" id="WP_316411042.1">
    <property type="nucleotide sequence ID" value="NZ_AP027081.1"/>
</dbReference>
<dbReference type="KEGG" id="msea:METESE_05720"/>
<comment type="catalytic activity">
    <reaction evidence="2">
        <text>a uridine in RNA = a pseudouridine in RNA</text>
        <dbReference type="Rhea" id="RHEA:48348"/>
        <dbReference type="Rhea" id="RHEA-COMP:12068"/>
        <dbReference type="Rhea" id="RHEA-COMP:12069"/>
        <dbReference type="ChEBI" id="CHEBI:65314"/>
        <dbReference type="ChEBI" id="CHEBI:65315"/>
    </reaction>
</comment>
<evidence type="ECO:0000256" key="1">
    <source>
        <dbReference type="ARBA" id="ARBA00010876"/>
    </source>
</evidence>
<evidence type="ECO:0000313" key="5">
    <source>
        <dbReference type="EMBL" id="BDU75614.1"/>
    </source>
</evidence>
<dbReference type="Pfam" id="PF00849">
    <property type="entry name" value="PseudoU_synth_2"/>
    <property type="match status" value="1"/>
</dbReference>
<accession>A0AA48GSZ0</accession>
<dbReference type="InterPro" id="IPR006225">
    <property type="entry name" value="PsdUridine_synth_RluC/D"/>
</dbReference>
<feature type="region of interest" description="Disordered" evidence="3">
    <location>
        <begin position="48"/>
        <end position="68"/>
    </location>
</feature>